<organism evidence="3 4">
    <name type="scientific">Candidatus Magasanikbacteria bacterium GW2011_GWC2_37_14</name>
    <dbReference type="NCBI Taxonomy" id="1619046"/>
    <lineage>
        <taxon>Bacteria</taxon>
        <taxon>Candidatus Magasanikiibacteriota</taxon>
    </lineage>
</organism>
<dbReference type="NCBIfam" id="TIGR00251">
    <property type="entry name" value="DUF167 family protein"/>
    <property type="match status" value="1"/>
</dbReference>
<dbReference type="Pfam" id="PF02594">
    <property type="entry name" value="DUF167"/>
    <property type="match status" value="1"/>
</dbReference>
<evidence type="ECO:0000313" key="4">
    <source>
        <dbReference type="Proteomes" id="UP000034849"/>
    </source>
</evidence>
<dbReference type="InterPro" id="IPR003746">
    <property type="entry name" value="DUF167"/>
</dbReference>
<dbReference type="AlphaFoldDB" id="A0A0G0ITN7"/>
<sequence>MTTFKLKITPRASKNEIVGELSDGTIKIKLKAPPIDGKANEELIKFLSSEWKIPKTKIKIIRGLTSKNKIIKVE</sequence>
<dbReference type="EMBL" id="LBSX01000008">
    <property type="protein sequence ID" value="KKQ27539.1"/>
    <property type="molecule type" value="Genomic_DNA"/>
</dbReference>
<protein>
    <recommendedName>
        <fullName evidence="2">UPF0235 protein US42_C0008G0050</fullName>
    </recommendedName>
</protein>
<dbReference type="PATRIC" id="fig|1619046.3.peg.572"/>
<dbReference type="PANTHER" id="PTHR13420:SF7">
    <property type="entry name" value="UPF0235 PROTEIN C15ORF40"/>
    <property type="match status" value="1"/>
</dbReference>
<dbReference type="SMART" id="SM01152">
    <property type="entry name" value="DUF167"/>
    <property type="match status" value="1"/>
</dbReference>
<dbReference type="Proteomes" id="UP000034849">
    <property type="component" value="Unassembled WGS sequence"/>
</dbReference>
<dbReference type="PANTHER" id="PTHR13420">
    <property type="entry name" value="UPF0235 PROTEIN C15ORF40"/>
    <property type="match status" value="1"/>
</dbReference>
<dbReference type="HAMAP" id="MF_00634">
    <property type="entry name" value="UPF0235"/>
    <property type="match status" value="1"/>
</dbReference>
<gene>
    <name evidence="3" type="ORF">US42_C0008G0050</name>
</gene>
<comment type="similarity">
    <text evidence="1 2">Belongs to the UPF0235 family.</text>
</comment>
<accession>A0A0G0ITN7</accession>
<proteinExistence type="inferred from homology"/>
<dbReference type="SUPFAM" id="SSF69786">
    <property type="entry name" value="YggU-like"/>
    <property type="match status" value="1"/>
</dbReference>
<evidence type="ECO:0000313" key="3">
    <source>
        <dbReference type="EMBL" id="KKQ27539.1"/>
    </source>
</evidence>
<reference evidence="3 4" key="1">
    <citation type="journal article" date="2015" name="Nature">
        <title>rRNA introns, odd ribosomes, and small enigmatic genomes across a large radiation of phyla.</title>
        <authorList>
            <person name="Brown C.T."/>
            <person name="Hug L.A."/>
            <person name="Thomas B.C."/>
            <person name="Sharon I."/>
            <person name="Castelle C.J."/>
            <person name="Singh A."/>
            <person name="Wilkins M.J."/>
            <person name="Williams K.H."/>
            <person name="Banfield J.F."/>
        </authorList>
    </citation>
    <scope>NUCLEOTIDE SEQUENCE [LARGE SCALE GENOMIC DNA]</scope>
</reference>
<dbReference type="Gene3D" id="3.30.1200.10">
    <property type="entry name" value="YggU-like"/>
    <property type="match status" value="1"/>
</dbReference>
<dbReference type="GO" id="GO:0005737">
    <property type="term" value="C:cytoplasm"/>
    <property type="evidence" value="ECO:0007669"/>
    <property type="project" value="TreeGrafter"/>
</dbReference>
<dbReference type="InterPro" id="IPR036591">
    <property type="entry name" value="YggU-like_sf"/>
</dbReference>
<comment type="caution">
    <text evidence="3">The sequence shown here is derived from an EMBL/GenBank/DDBJ whole genome shotgun (WGS) entry which is preliminary data.</text>
</comment>
<evidence type="ECO:0000256" key="2">
    <source>
        <dbReference type="HAMAP-Rule" id="MF_00634"/>
    </source>
</evidence>
<name>A0A0G0ITN7_9BACT</name>
<evidence type="ECO:0000256" key="1">
    <source>
        <dbReference type="ARBA" id="ARBA00010364"/>
    </source>
</evidence>